<dbReference type="PANTHER" id="PTHR10666">
    <property type="entry name" value="UBIQUITIN"/>
    <property type="match status" value="1"/>
</dbReference>
<keyword evidence="4" id="KW-1185">Reference proteome</keyword>
<protein>
    <recommendedName>
        <fullName evidence="2">Ubiquitin-like domain-containing protein</fullName>
    </recommendedName>
</protein>
<feature type="coiled-coil region" evidence="1">
    <location>
        <begin position="352"/>
        <end position="379"/>
    </location>
</feature>
<comment type="caution">
    <text evidence="3">The sequence shown here is derived from an EMBL/GenBank/DDBJ whole genome shotgun (WGS) entry which is preliminary data.</text>
</comment>
<dbReference type="PROSITE" id="PS50053">
    <property type="entry name" value="UBIQUITIN_2"/>
    <property type="match status" value="5"/>
</dbReference>
<gene>
    <name evidence="3" type="ORF">niasHT_005746</name>
</gene>
<dbReference type="AlphaFoldDB" id="A0ABD2LYU0"/>
<dbReference type="EMBL" id="JBICBT010000212">
    <property type="protein sequence ID" value="KAL3120425.1"/>
    <property type="molecule type" value="Genomic_DNA"/>
</dbReference>
<feature type="domain" description="Ubiquitin-like" evidence="2">
    <location>
        <begin position="272"/>
        <end position="354"/>
    </location>
</feature>
<dbReference type="Pfam" id="PF14560">
    <property type="entry name" value="Ubiquitin_2"/>
    <property type="match status" value="1"/>
</dbReference>
<evidence type="ECO:0000313" key="3">
    <source>
        <dbReference type="EMBL" id="KAL3120425.1"/>
    </source>
</evidence>
<organism evidence="3 4">
    <name type="scientific">Heterodera trifolii</name>
    <dbReference type="NCBI Taxonomy" id="157864"/>
    <lineage>
        <taxon>Eukaryota</taxon>
        <taxon>Metazoa</taxon>
        <taxon>Ecdysozoa</taxon>
        <taxon>Nematoda</taxon>
        <taxon>Chromadorea</taxon>
        <taxon>Rhabditida</taxon>
        <taxon>Tylenchina</taxon>
        <taxon>Tylenchomorpha</taxon>
        <taxon>Tylenchoidea</taxon>
        <taxon>Heteroderidae</taxon>
        <taxon>Heteroderinae</taxon>
        <taxon>Heterodera</taxon>
    </lineage>
</organism>
<dbReference type="Proteomes" id="UP001620626">
    <property type="component" value="Unassembled WGS sequence"/>
</dbReference>
<reference evidence="3 4" key="1">
    <citation type="submission" date="2024-10" db="EMBL/GenBank/DDBJ databases">
        <authorList>
            <person name="Kim D."/>
        </authorList>
    </citation>
    <scope>NUCLEOTIDE SEQUENCE [LARGE SCALE GENOMIC DNA]</scope>
    <source>
        <strain evidence="3">BH-2024</strain>
    </source>
</reference>
<dbReference type="Gene3D" id="3.10.20.90">
    <property type="entry name" value="Phosphatidylinositol 3-kinase Catalytic Subunit, Chain A, domain 1"/>
    <property type="match status" value="6"/>
</dbReference>
<evidence type="ECO:0000313" key="4">
    <source>
        <dbReference type="Proteomes" id="UP001620626"/>
    </source>
</evidence>
<dbReference type="SUPFAM" id="SSF54236">
    <property type="entry name" value="Ubiquitin-like"/>
    <property type="match status" value="5"/>
</dbReference>
<keyword evidence="1" id="KW-0175">Coiled coil</keyword>
<evidence type="ECO:0000259" key="2">
    <source>
        <dbReference type="PROSITE" id="PS50053"/>
    </source>
</evidence>
<name>A0ABD2LYU0_9BILA</name>
<dbReference type="SMART" id="SM00213">
    <property type="entry name" value="UBQ"/>
    <property type="match status" value="5"/>
</dbReference>
<feature type="domain" description="Ubiquitin-like" evidence="2">
    <location>
        <begin position="443"/>
        <end position="514"/>
    </location>
</feature>
<feature type="domain" description="Ubiquitin-like" evidence="2">
    <location>
        <begin position="194"/>
        <end position="260"/>
    </location>
</feature>
<dbReference type="InterPro" id="IPR000626">
    <property type="entry name" value="Ubiquitin-like_dom"/>
</dbReference>
<evidence type="ECO:0000256" key="1">
    <source>
        <dbReference type="SAM" id="Coils"/>
    </source>
</evidence>
<sequence>MMPSSSNGITMAFLNHLLEMMPSSSNGITIKVKTDRRIPNLLTAQQPLLESSPEILMEFNDKLTKITNEIIHSVKEATSSSTSVEVIKINVIADRTINSKIRMRLTNKSDQITVKLKENETVKVLKGKIMEKLDKKIENEIGHELGIHQPKPTLKYQQKSAADKDFVELEDDSKTLKDYGIGQNATVHLSFDKFEIFVEFKEENQIQKNRLTVGVKKTDTVEALKRMIQTFTQIEPQRQTLRMDNCGAVLKDTETMANCNSKHIVYLAIDEFEIHVQLEYGNIKYTVLVHSMDTVSIVKLKIHNQMIAYISSYKHIRANEQTLKYGTFGVLKDSETMAFYDIGAGTIVQLSLEEIYEIVVEYEKTEEQKEEKNEKKVEKFTFKVKKTNTIATLKNMIKKATKFVPKRQTLRRFSPYRTVLMDTEILAPTIQHDPTIYLAIDEFQIFVEHDNEKYNTIWVKGTETVAILKKKIEYGFNPSNYFNTVTQTLGYGTFAVLDDRKALNDYGILKDATVCLSISTFSIQVAHEDGKGRLHYHIIWVRESDTVKMLKQKIEIKLGFPPNKQSLRYVYKENPYPAELYDDSKTMEDHAIEDRVTVQLKLKEFEICVFNGSQKLRVAVNGDETVEDLKEEIKAWIGIPSKLKLKNKDGTETVLKDALKEETKSWVGTPFKLKLKNKDGTETVLKDAFQTLAFYGIGGNDNNIYIEQAESAVVVVAPPTEEKAKPTKIRPL</sequence>
<feature type="domain" description="Ubiquitin-like" evidence="2">
    <location>
        <begin position="521"/>
        <end position="604"/>
    </location>
</feature>
<accession>A0ABD2LYU0</accession>
<proteinExistence type="predicted"/>
<feature type="domain" description="Ubiquitin-like" evidence="2">
    <location>
        <begin position="99"/>
        <end position="189"/>
    </location>
</feature>
<dbReference type="InterPro" id="IPR050158">
    <property type="entry name" value="Ubiquitin_ubiquitin-like"/>
</dbReference>
<dbReference type="InterPro" id="IPR029071">
    <property type="entry name" value="Ubiquitin-like_domsf"/>
</dbReference>
<dbReference type="Pfam" id="PF00240">
    <property type="entry name" value="ubiquitin"/>
    <property type="match status" value="1"/>
</dbReference>
<dbReference type="CDD" id="cd17039">
    <property type="entry name" value="Ubl_ubiquitin_like"/>
    <property type="match status" value="1"/>
</dbReference>